<dbReference type="NCBIfam" id="TIGR00229">
    <property type="entry name" value="sensory_box"/>
    <property type="match status" value="2"/>
</dbReference>
<feature type="domain" description="EAL" evidence="4">
    <location>
        <begin position="699"/>
        <end position="953"/>
    </location>
</feature>
<dbReference type="SUPFAM" id="SSF55785">
    <property type="entry name" value="PYP-like sensor domain (PAS domain)"/>
    <property type="match status" value="2"/>
</dbReference>
<dbReference type="PROSITE" id="PS50113">
    <property type="entry name" value="PAC"/>
    <property type="match status" value="2"/>
</dbReference>
<dbReference type="PROSITE" id="PS51371">
    <property type="entry name" value="CBS"/>
    <property type="match status" value="4"/>
</dbReference>
<keyword evidence="1" id="KW-0129">CBS domain</keyword>
<dbReference type="Gene3D" id="3.20.20.450">
    <property type="entry name" value="EAL domain"/>
    <property type="match status" value="1"/>
</dbReference>
<dbReference type="InterPro" id="IPR046342">
    <property type="entry name" value="CBS_dom_sf"/>
</dbReference>
<dbReference type="NCBIfam" id="TIGR00254">
    <property type="entry name" value="GGDEF"/>
    <property type="match status" value="1"/>
</dbReference>
<dbReference type="SMART" id="SM00091">
    <property type="entry name" value="PAS"/>
    <property type="match status" value="2"/>
</dbReference>
<gene>
    <name evidence="7" type="ORF">EV678_1121</name>
</gene>
<evidence type="ECO:0000259" key="4">
    <source>
        <dbReference type="PROSITE" id="PS50883"/>
    </source>
</evidence>
<dbReference type="SUPFAM" id="SSF55073">
    <property type="entry name" value="Nucleotide cyclase"/>
    <property type="match status" value="1"/>
</dbReference>
<dbReference type="InterPro" id="IPR035919">
    <property type="entry name" value="EAL_sf"/>
</dbReference>
<evidence type="ECO:0000313" key="7">
    <source>
        <dbReference type="EMBL" id="RZT90309.1"/>
    </source>
</evidence>
<feature type="domain" description="PAC" evidence="3">
    <location>
        <begin position="351"/>
        <end position="403"/>
    </location>
</feature>
<feature type="domain" description="PAS" evidence="2">
    <location>
        <begin position="400"/>
        <end position="471"/>
    </location>
</feature>
<dbReference type="InterPro" id="IPR000160">
    <property type="entry name" value="GGDEF_dom"/>
</dbReference>
<evidence type="ECO:0000313" key="8">
    <source>
        <dbReference type="Proteomes" id="UP000292136"/>
    </source>
</evidence>
<comment type="caution">
    <text evidence="7">The sequence shown here is derived from an EMBL/GenBank/DDBJ whole genome shotgun (WGS) entry which is preliminary data.</text>
</comment>
<dbReference type="InterPro" id="IPR013656">
    <property type="entry name" value="PAS_4"/>
</dbReference>
<evidence type="ECO:0000256" key="1">
    <source>
        <dbReference type="PROSITE-ProRule" id="PRU00703"/>
    </source>
</evidence>
<dbReference type="Gene3D" id="1.20.120.30">
    <property type="entry name" value="Aspartate receptor, ligand-binding domain"/>
    <property type="match status" value="1"/>
</dbReference>
<evidence type="ECO:0000259" key="3">
    <source>
        <dbReference type="PROSITE" id="PS50113"/>
    </source>
</evidence>
<dbReference type="Pfam" id="PF08448">
    <property type="entry name" value="PAS_4"/>
    <property type="match status" value="1"/>
</dbReference>
<dbReference type="PANTHER" id="PTHR44757">
    <property type="entry name" value="DIGUANYLATE CYCLASE DGCP"/>
    <property type="match status" value="1"/>
</dbReference>
<dbReference type="SUPFAM" id="SSF141868">
    <property type="entry name" value="EAL domain-like"/>
    <property type="match status" value="1"/>
</dbReference>
<sequence length="1104" mass="122255">MPERTLADLMTWNIVEVERRTTLLAAAEVMETARISSLLVREGALMVGIVTERDILRALSANVDGLLAVDQVMSSPVYTADSRMSVHHAYHLLAEKGIRHLLVTGEAGQPVGVVSESDFRFHLGAAFFRRLRDVNAVMQSGVQLLQPGDTVRQALALMSASSLRCVVVAEAGRPLGILTERDALRFFRRGADSLEQPLAAVMSAPVASIPEGYPLSQAVDRMQAEHVRHLVVVGAAGEVVGVVSEHDIVSQLESEYLDYVLQEGQSIRAQLRESRLRLSAVFNQTSEFIGILDLKGRLLEANQSALDLIGRQPAEVLGQLFWETPWWVHEPLVQQRLRQAVERVAAGGEAQRFEVTHMRRDGRLRYVDFILKSVEDEPGQPLQLLAEGRDITDRKEGEEQHRLALSVFENSHDGILITNPEGLIIEVNRAFCELTGYAREEAIGQPARMLNSGHHDRTYFRQLFQVVSERGFWKGEMWNRTKSGAVTAVLMTVSAVHDDGGRISHFVGVFSDITQQKENQRRLERLAHYDALTGLPNRTLMSDRLHLAMAQAQRRNKLLAVCYLDLDGFKAINDSHGHQAGDRLLMDVAERLRRSLRGGDTAARLGGDEFVLLLNDLTALSELEQILERLLLSLAAPFALQGQTASVSGSIGVTIYPTDDADADTLVRHADQAMYAAKQSGRNRYQLFDTEQDSRARSLREAIVNARAALEQEQFRLYYQPKVNLCSGLIVGFEALIRWQHPEQGILAPAAFLVDLEETDLIVDIGDWVMETALAQLEAWQALGWDYPVSINIAARHLQQPDFLPRLQRALERHPAVPPRLLELEILETAALEDVGQVSLVIAACQRLGVGFALDDFGTGYSSLSYFKSLPARTLKIDQSFVRDMLHDPEALAIVEGVVGLTSAFQRSVVAEGMETVEHGVMLLRLGCIHAQGYAIARPMPAAEVPAWAASFEPDPRWVEVASQQWLREDFPLVAAQVEHRRWIDTVIQALEEGDAERLPADLADPTRCRFGIWYLGSGQQNYGDLAAYGELDGPHREVHALARAAATQLQAGDARAAKAVIPQLRRHGRALLAALEQLQAAIIAQREPRCVAAPCADDLPVAP</sequence>
<dbReference type="EMBL" id="SHKM01000001">
    <property type="protein sequence ID" value="RZT90309.1"/>
    <property type="molecule type" value="Genomic_DNA"/>
</dbReference>
<dbReference type="InterPro" id="IPR052155">
    <property type="entry name" value="Biofilm_reg_signaling"/>
</dbReference>
<feature type="domain" description="CBS" evidence="6">
    <location>
        <begin position="10"/>
        <end position="65"/>
    </location>
</feature>
<protein>
    <submittedName>
        <fullName evidence="7">PAS domain S-box-containing protein/diguanylate cyclase (GGDEF)-like protein</fullName>
    </submittedName>
</protein>
<dbReference type="InterPro" id="IPR025991">
    <property type="entry name" value="Chemoreceptor_zinc-bind_dom"/>
</dbReference>
<feature type="domain" description="CBS" evidence="6">
    <location>
        <begin position="73"/>
        <end position="134"/>
    </location>
</feature>
<dbReference type="SMART" id="SM00086">
    <property type="entry name" value="PAC"/>
    <property type="match status" value="2"/>
</dbReference>
<dbReference type="RefSeq" id="WP_130458792.1">
    <property type="nucleotide sequence ID" value="NZ_SHKM01000001.1"/>
</dbReference>
<dbReference type="Pfam" id="PF13426">
    <property type="entry name" value="PAS_9"/>
    <property type="match status" value="1"/>
</dbReference>
<dbReference type="Pfam" id="PF00571">
    <property type="entry name" value="CBS"/>
    <property type="match status" value="4"/>
</dbReference>
<proteinExistence type="predicted"/>
<dbReference type="PROSITE" id="PS50883">
    <property type="entry name" value="EAL"/>
    <property type="match status" value="1"/>
</dbReference>
<dbReference type="Pfam" id="PF00563">
    <property type="entry name" value="EAL"/>
    <property type="match status" value="1"/>
</dbReference>
<evidence type="ECO:0000259" key="2">
    <source>
        <dbReference type="PROSITE" id="PS50112"/>
    </source>
</evidence>
<dbReference type="Gene3D" id="3.30.450.20">
    <property type="entry name" value="PAS domain"/>
    <property type="match status" value="2"/>
</dbReference>
<dbReference type="Gene3D" id="3.10.580.10">
    <property type="entry name" value="CBS-domain"/>
    <property type="match status" value="2"/>
</dbReference>
<dbReference type="PROSITE" id="PS50887">
    <property type="entry name" value="GGDEF"/>
    <property type="match status" value="1"/>
</dbReference>
<dbReference type="CDD" id="cd00130">
    <property type="entry name" value="PAS"/>
    <property type="match status" value="2"/>
</dbReference>
<feature type="domain" description="CBS" evidence="6">
    <location>
        <begin position="202"/>
        <end position="259"/>
    </location>
</feature>
<dbReference type="Proteomes" id="UP000292136">
    <property type="component" value="Unassembled WGS sequence"/>
</dbReference>
<dbReference type="InterPro" id="IPR035965">
    <property type="entry name" value="PAS-like_dom_sf"/>
</dbReference>
<organism evidence="7 8">
    <name type="scientific">Azospira oryzae</name>
    <dbReference type="NCBI Taxonomy" id="146939"/>
    <lineage>
        <taxon>Bacteria</taxon>
        <taxon>Pseudomonadati</taxon>
        <taxon>Pseudomonadota</taxon>
        <taxon>Betaproteobacteria</taxon>
        <taxon>Rhodocyclales</taxon>
        <taxon>Rhodocyclaceae</taxon>
        <taxon>Azospira</taxon>
    </lineage>
</organism>
<dbReference type="Pfam" id="PF00990">
    <property type="entry name" value="GGDEF"/>
    <property type="match status" value="1"/>
</dbReference>
<dbReference type="InterPro" id="IPR000014">
    <property type="entry name" value="PAS"/>
</dbReference>
<accession>A0ABY0IRU0</accession>
<dbReference type="SMART" id="SM00267">
    <property type="entry name" value="GGDEF"/>
    <property type="match status" value="1"/>
</dbReference>
<dbReference type="SUPFAM" id="SSF54631">
    <property type="entry name" value="CBS-domain pair"/>
    <property type="match status" value="2"/>
</dbReference>
<dbReference type="Gene3D" id="3.30.70.270">
    <property type="match status" value="1"/>
</dbReference>
<keyword evidence="8" id="KW-1185">Reference proteome</keyword>
<feature type="domain" description="PAS" evidence="2">
    <location>
        <begin position="274"/>
        <end position="348"/>
    </location>
</feature>
<dbReference type="CDD" id="cd01949">
    <property type="entry name" value="GGDEF"/>
    <property type="match status" value="1"/>
</dbReference>
<dbReference type="InterPro" id="IPR043128">
    <property type="entry name" value="Rev_trsase/Diguanyl_cyclase"/>
</dbReference>
<evidence type="ECO:0000259" key="6">
    <source>
        <dbReference type="PROSITE" id="PS51371"/>
    </source>
</evidence>
<name>A0ABY0IRU0_9RHOO</name>
<dbReference type="PROSITE" id="PS50112">
    <property type="entry name" value="PAS"/>
    <property type="match status" value="2"/>
</dbReference>
<dbReference type="SMART" id="SM00116">
    <property type="entry name" value="CBS"/>
    <property type="match status" value="4"/>
</dbReference>
<feature type="domain" description="GGDEF" evidence="5">
    <location>
        <begin position="557"/>
        <end position="690"/>
    </location>
</feature>
<dbReference type="InterPro" id="IPR001610">
    <property type="entry name" value="PAC"/>
</dbReference>
<dbReference type="InterPro" id="IPR000700">
    <property type="entry name" value="PAS-assoc_C"/>
</dbReference>
<dbReference type="CDD" id="cd01948">
    <property type="entry name" value="EAL"/>
    <property type="match status" value="1"/>
</dbReference>
<feature type="domain" description="CBS" evidence="6">
    <location>
        <begin position="138"/>
        <end position="193"/>
    </location>
</feature>
<dbReference type="PANTHER" id="PTHR44757:SF2">
    <property type="entry name" value="BIOFILM ARCHITECTURE MAINTENANCE PROTEIN MBAA"/>
    <property type="match status" value="1"/>
</dbReference>
<reference evidence="7 8" key="1">
    <citation type="submission" date="2019-02" db="EMBL/GenBank/DDBJ databases">
        <title>Genomic Encyclopedia of Type Strains, Phase IV (KMG-IV): sequencing the most valuable type-strain genomes for metagenomic binning, comparative biology and taxonomic classification.</title>
        <authorList>
            <person name="Goeker M."/>
        </authorList>
    </citation>
    <scope>NUCLEOTIDE SEQUENCE [LARGE SCALE GENOMIC DNA]</scope>
    <source>
        <strain evidence="7 8">DSM 21223</strain>
    </source>
</reference>
<feature type="domain" description="PAC" evidence="3">
    <location>
        <begin position="473"/>
        <end position="525"/>
    </location>
</feature>
<dbReference type="InterPro" id="IPR000644">
    <property type="entry name" value="CBS_dom"/>
</dbReference>
<dbReference type="Pfam" id="PF13682">
    <property type="entry name" value="CZB"/>
    <property type="match status" value="1"/>
</dbReference>
<dbReference type="SMART" id="SM00052">
    <property type="entry name" value="EAL"/>
    <property type="match status" value="1"/>
</dbReference>
<evidence type="ECO:0000259" key="5">
    <source>
        <dbReference type="PROSITE" id="PS50887"/>
    </source>
</evidence>
<dbReference type="InterPro" id="IPR029787">
    <property type="entry name" value="Nucleotide_cyclase"/>
</dbReference>
<dbReference type="InterPro" id="IPR001633">
    <property type="entry name" value="EAL_dom"/>
</dbReference>